<protein>
    <submittedName>
        <fullName evidence="1">ISAzo13 family transposase</fullName>
    </submittedName>
</protein>
<comment type="caution">
    <text evidence="1">The sequence shown here is derived from an EMBL/GenBank/DDBJ whole genome shotgun (WGS) entry which is preliminary data.</text>
</comment>
<dbReference type="EMBL" id="JADJZA010000007">
    <property type="protein sequence ID" value="MBK9297336.1"/>
    <property type="molecule type" value="Genomic_DNA"/>
</dbReference>
<dbReference type="AlphaFoldDB" id="A0A936NE27"/>
<dbReference type="NCBIfam" id="NF033519">
    <property type="entry name" value="transpos_ISAzo13"/>
    <property type="match status" value="1"/>
</dbReference>
<dbReference type="Proteomes" id="UP000727993">
    <property type="component" value="Unassembled WGS sequence"/>
</dbReference>
<proteinExistence type="predicted"/>
<evidence type="ECO:0000313" key="1">
    <source>
        <dbReference type="EMBL" id="MBK9297336.1"/>
    </source>
</evidence>
<name>A0A936NE27_9ACTN</name>
<gene>
    <name evidence="1" type="ORF">IPN02_11005</name>
</gene>
<dbReference type="Pfam" id="PF07592">
    <property type="entry name" value="DDE_Tnp_ISAZ013"/>
    <property type="match status" value="1"/>
</dbReference>
<accession>A0A936NE27</accession>
<evidence type="ECO:0000313" key="2">
    <source>
        <dbReference type="Proteomes" id="UP000727993"/>
    </source>
</evidence>
<organism evidence="1 2">
    <name type="scientific">Candidatus Neomicrothrix subdominans</name>
    <dbReference type="NCBI Taxonomy" id="2954438"/>
    <lineage>
        <taxon>Bacteria</taxon>
        <taxon>Bacillati</taxon>
        <taxon>Actinomycetota</taxon>
        <taxon>Acidimicrobiia</taxon>
        <taxon>Acidimicrobiales</taxon>
        <taxon>Microthrixaceae</taxon>
        <taxon>Candidatus Neomicrothrix</taxon>
    </lineage>
</organism>
<dbReference type="InterPro" id="IPR011518">
    <property type="entry name" value="Transposase_36"/>
</dbReference>
<reference evidence="1 2" key="1">
    <citation type="submission" date="2020-10" db="EMBL/GenBank/DDBJ databases">
        <title>Connecting structure to function with the recovery of over 1000 high-quality activated sludge metagenome-assembled genomes encoding full-length rRNA genes using long-read sequencing.</title>
        <authorList>
            <person name="Singleton C.M."/>
            <person name="Petriglieri F."/>
            <person name="Kristensen J.M."/>
            <person name="Kirkegaard R.H."/>
            <person name="Michaelsen T.Y."/>
            <person name="Andersen M.H."/>
            <person name="Karst S.M."/>
            <person name="Dueholm M.S."/>
            <person name="Nielsen P.H."/>
            <person name="Albertsen M."/>
        </authorList>
    </citation>
    <scope>NUCLEOTIDE SEQUENCE [LARGE SCALE GENOMIC DNA]</scope>
    <source>
        <strain evidence="1">Lyne_18-Q3-R50-59_MAXAC.006</strain>
    </source>
</reference>
<sequence length="402" mass="44557">MTDEALTDYFEAVLPHLDERQRRLNVGAVAVMLGRGGRTKVSELTGMSRSTVTRGANEIEAGVEVTDRVRAEGAGDKPAIEKQPGLWDAIDKLVSPTTRGHPMSTLRWTLKSTYELSREVTDQGFEASAELVRRLLAQNGYSLQAPAKEAEGRTHPDRDGQFHYVAELSEAFITAGDPVISVDTKKKETLGNKSNGGVEYQPQGEPVRTDVHDFPDPVLGKAIPYGVYDVANNEGWVSVGDTADTSEFAVAAIAKWWDALGKHRFPTAKRLLITADCGGSNGYRVRAWKWHLARLAEETGLEITVAHYPPGTSKWNRIEHRMFSFITINWRGRPLTNIRTVVELISATTTQKGLTIQAAYDAHVYPKGVKITKDQFEAIPLSLHDWHGDWNYTISHTPQPSN</sequence>